<reference evidence="2" key="1">
    <citation type="submission" date="2018-05" db="EMBL/GenBank/DDBJ databases">
        <authorList>
            <person name="Lanie J.A."/>
            <person name="Ng W.-L."/>
            <person name="Kazmierczak K.M."/>
            <person name="Andrzejewski T.M."/>
            <person name="Davidsen T.M."/>
            <person name="Wayne K.J."/>
            <person name="Tettelin H."/>
            <person name="Glass J.I."/>
            <person name="Rusch D."/>
            <person name="Podicherti R."/>
            <person name="Tsui H.-C.T."/>
            <person name="Winkler M.E."/>
        </authorList>
    </citation>
    <scope>NUCLEOTIDE SEQUENCE</scope>
</reference>
<evidence type="ECO:0000313" key="2">
    <source>
        <dbReference type="EMBL" id="SVB34784.1"/>
    </source>
</evidence>
<protein>
    <submittedName>
        <fullName evidence="2">Uncharacterized protein</fullName>
    </submittedName>
</protein>
<feature type="region of interest" description="Disordered" evidence="1">
    <location>
        <begin position="1"/>
        <end position="63"/>
    </location>
</feature>
<accession>A0A382D9T7</accession>
<gene>
    <name evidence="2" type="ORF">METZ01_LOCUS187638</name>
</gene>
<feature type="compositionally biased region" description="Acidic residues" evidence="1">
    <location>
        <begin position="1"/>
        <end position="13"/>
    </location>
</feature>
<feature type="compositionally biased region" description="Polar residues" evidence="1">
    <location>
        <begin position="36"/>
        <end position="45"/>
    </location>
</feature>
<proteinExistence type="predicted"/>
<evidence type="ECO:0000256" key="1">
    <source>
        <dbReference type="SAM" id="MobiDB-lite"/>
    </source>
</evidence>
<feature type="compositionally biased region" description="Low complexity" evidence="1">
    <location>
        <begin position="119"/>
        <end position="131"/>
    </location>
</feature>
<name>A0A382D9T7_9ZZZZ</name>
<sequence length="197" mass="21538">MNATDEEDTSGLEEESHGGADREETTDPANLPEATADQSASASSEPTEEQKREIAQWINEGMGLSDVQKRLDEEFGINMTYMDVRFLVDDLDLTLQDEEEPEPEKPSSADEVSLESEPAKAASDSLSSVSVEVDKVTRPGSMASGTAIFSDGVNCPWYLDQFGRLGLMPKQEGYKPPEGDLAEFQKQLDAELRKSGI</sequence>
<dbReference type="AlphaFoldDB" id="A0A382D9T7"/>
<organism evidence="2">
    <name type="scientific">marine metagenome</name>
    <dbReference type="NCBI Taxonomy" id="408172"/>
    <lineage>
        <taxon>unclassified sequences</taxon>
        <taxon>metagenomes</taxon>
        <taxon>ecological metagenomes</taxon>
    </lineage>
</organism>
<feature type="compositionally biased region" description="Acidic residues" evidence="1">
    <location>
        <begin position="93"/>
        <end position="102"/>
    </location>
</feature>
<feature type="compositionally biased region" description="Basic and acidic residues" evidence="1">
    <location>
        <begin position="14"/>
        <end position="25"/>
    </location>
</feature>
<feature type="region of interest" description="Disordered" evidence="1">
    <location>
        <begin position="93"/>
        <end position="132"/>
    </location>
</feature>
<dbReference type="EMBL" id="UINC01038173">
    <property type="protein sequence ID" value="SVB34784.1"/>
    <property type="molecule type" value="Genomic_DNA"/>
</dbReference>